<feature type="transmembrane region" description="Helical" evidence="1">
    <location>
        <begin position="24"/>
        <end position="41"/>
    </location>
</feature>
<gene>
    <name evidence="2" type="ORF">B0H67DRAFT_130223</name>
</gene>
<sequence length="109" mass="12221">MVTIGTTRNGGKEKESLRFNRRRNGLCFSIFRLLTLTIFASSDNMSPPCSFTFRATVMGGFATFTVVRPAPPLFFFMQRKNIQKKQTGGLARGEGCCYHAVYIEIGLQL</sequence>
<name>A0AA40E371_9PEZI</name>
<keyword evidence="3" id="KW-1185">Reference proteome</keyword>
<protein>
    <recommendedName>
        <fullName evidence="4">Transmembrane protein</fullName>
    </recommendedName>
</protein>
<comment type="caution">
    <text evidence="2">The sequence shown here is derived from an EMBL/GenBank/DDBJ whole genome shotgun (WGS) entry which is preliminary data.</text>
</comment>
<evidence type="ECO:0000256" key="1">
    <source>
        <dbReference type="SAM" id="Phobius"/>
    </source>
</evidence>
<dbReference type="Proteomes" id="UP001172102">
    <property type="component" value="Unassembled WGS sequence"/>
</dbReference>
<proteinExistence type="predicted"/>
<evidence type="ECO:0000313" key="2">
    <source>
        <dbReference type="EMBL" id="KAK0725390.1"/>
    </source>
</evidence>
<evidence type="ECO:0000313" key="3">
    <source>
        <dbReference type="Proteomes" id="UP001172102"/>
    </source>
</evidence>
<keyword evidence="1" id="KW-0472">Membrane</keyword>
<accession>A0AA40E371</accession>
<keyword evidence="1" id="KW-0812">Transmembrane</keyword>
<feature type="transmembrane region" description="Helical" evidence="1">
    <location>
        <begin position="53"/>
        <end position="76"/>
    </location>
</feature>
<organism evidence="2 3">
    <name type="scientific">Lasiosphaeris hirsuta</name>
    <dbReference type="NCBI Taxonomy" id="260670"/>
    <lineage>
        <taxon>Eukaryota</taxon>
        <taxon>Fungi</taxon>
        <taxon>Dikarya</taxon>
        <taxon>Ascomycota</taxon>
        <taxon>Pezizomycotina</taxon>
        <taxon>Sordariomycetes</taxon>
        <taxon>Sordariomycetidae</taxon>
        <taxon>Sordariales</taxon>
        <taxon>Lasiosphaeriaceae</taxon>
        <taxon>Lasiosphaeris</taxon>
    </lineage>
</organism>
<reference evidence="2" key="1">
    <citation type="submission" date="2023-06" db="EMBL/GenBank/DDBJ databases">
        <title>Genome-scale phylogeny and comparative genomics of the fungal order Sordariales.</title>
        <authorList>
            <consortium name="Lawrence Berkeley National Laboratory"/>
            <person name="Hensen N."/>
            <person name="Bonometti L."/>
            <person name="Westerberg I."/>
            <person name="Brannstrom I.O."/>
            <person name="Guillou S."/>
            <person name="Cros-Aarteil S."/>
            <person name="Calhoun S."/>
            <person name="Haridas S."/>
            <person name="Kuo A."/>
            <person name="Mondo S."/>
            <person name="Pangilinan J."/>
            <person name="Riley R."/>
            <person name="Labutti K."/>
            <person name="Andreopoulos B."/>
            <person name="Lipzen A."/>
            <person name="Chen C."/>
            <person name="Yanf M."/>
            <person name="Daum C."/>
            <person name="Ng V."/>
            <person name="Clum A."/>
            <person name="Steindorff A."/>
            <person name="Ohm R."/>
            <person name="Martin F."/>
            <person name="Silar P."/>
            <person name="Natvig D."/>
            <person name="Lalanne C."/>
            <person name="Gautier V."/>
            <person name="Ament-Velasquez S.L."/>
            <person name="Kruys A."/>
            <person name="Hutchinson M.I."/>
            <person name="Powell A.J."/>
            <person name="Barry K."/>
            <person name="Miller A.N."/>
            <person name="Grigoriev I.V."/>
            <person name="Debuchy R."/>
            <person name="Gladieux P."/>
            <person name="Thoren M.H."/>
            <person name="Johannesson H."/>
        </authorList>
    </citation>
    <scope>NUCLEOTIDE SEQUENCE</scope>
    <source>
        <strain evidence="2">SMH4607-1</strain>
    </source>
</reference>
<keyword evidence="1" id="KW-1133">Transmembrane helix</keyword>
<dbReference type="AlphaFoldDB" id="A0AA40E371"/>
<dbReference type="EMBL" id="JAUKUA010000002">
    <property type="protein sequence ID" value="KAK0725390.1"/>
    <property type="molecule type" value="Genomic_DNA"/>
</dbReference>
<evidence type="ECO:0008006" key="4">
    <source>
        <dbReference type="Google" id="ProtNLM"/>
    </source>
</evidence>